<dbReference type="SUPFAM" id="SSF53448">
    <property type="entry name" value="Nucleotide-diphospho-sugar transferases"/>
    <property type="match status" value="1"/>
</dbReference>
<dbReference type="Gene3D" id="3.90.550.10">
    <property type="entry name" value="Spore Coat Polysaccharide Biosynthesis Protein SpsA, Chain A"/>
    <property type="match status" value="1"/>
</dbReference>
<dbReference type="EC" id="2.7.7.60" evidence="3"/>
<dbReference type="PROSITE" id="PS01295">
    <property type="entry name" value="ISPD"/>
    <property type="match status" value="1"/>
</dbReference>
<dbReference type="CDD" id="cd02516">
    <property type="entry name" value="CDP-ME_synthetase"/>
    <property type="match status" value="1"/>
</dbReference>
<dbReference type="AlphaFoldDB" id="A0A381Z1C3"/>
<dbReference type="GO" id="GO:0019288">
    <property type="term" value="P:isopentenyl diphosphate biosynthetic process, methylerythritol 4-phosphate pathway"/>
    <property type="evidence" value="ECO:0007669"/>
    <property type="project" value="UniProtKB-UniPathway"/>
</dbReference>
<dbReference type="Pfam" id="PF01128">
    <property type="entry name" value="IspD"/>
    <property type="match status" value="1"/>
</dbReference>
<dbReference type="InterPro" id="IPR029044">
    <property type="entry name" value="Nucleotide-diphossugar_trans"/>
</dbReference>
<dbReference type="PANTHER" id="PTHR32125:SF4">
    <property type="entry name" value="2-C-METHYL-D-ERYTHRITOL 4-PHOSPHATE CYTIDYLYLTRANSFERASE, CHLOROPLASTIC"/>
    <property type="match status" value="1"/>
</dbReference>
<evidence type="ECO:0000313" key="7">
    <source>
        <dbReference type="EMBL" id="SVA82954.1"/>
    </source>
</evidence>
<evidence type="ECO:0000256" key="1">
    <source>
        <dbReference type="ARBA" id="ARBA00004787"/>
    </source>
</evidence>
<dbReference type="InterPro" id="IPR050088">
    <property type="entry name" value="IspD/TarI_cytidylyltransf_bact"/>
</dbReference>
<evidence type="ECO:0000256" key="3">
    <source>
        <dbReference type="ARBA" id="ARBA00012526"/>
    </source>
</evidence>
<dbReference type="EMBL" id="UINC01019573">
    <property type="protein sequence ID" value="SVA82954.1"/>
    <property type="molecule type" value="Genomic_DNA"/>
</dbReference>
<dbReference type="HAMAP" id="MF_00108">
    <property type="entry name" value="IspD"/>
    <property type="match status" value="1"/>
</dbReference>
<dbReference type="InterPro" id="IPR034683">
    <property type="entry name" value="IspD/TarI"/>
</dbReference>
<evidence type="ECO:0000256" key="4">
    <source>
        <dbReference type="ARBA" id="ARBA00022679"/>
    </source>
</evidence>
<gene>
    <name evidence="7" type="ORF">METZ01_LOCUS135808</name>
</gene>
<dbReference type="PANTHER" id="PTHR32125">
    <property type="entry name" value="2-C-METHYL-D-ERYTHRITOL 4-PHOSPHATE CYTIDYLYLTRANSFERASE, CHLOROPLASTIC"/>
    <property type="match status" value="1"/>
</dbReference>
<reference evidence="7" key="1">
    <citation type="submission" date="2018-05" db="EMBL/GenBank/DDBJ databases">
        <authorList>
            <person name="Lanie J.A."/>
            <person name="Ng W.-L."/>
            <person name="Kazmierczak K.M."/>
            <person name="Andrzejewski T.M."/>
            <person name="Davidsen T.M."/>
            <person name="Wayne K.J."/>
            <person name="Tettelin H."/>
            <person name="Glass J.I."/>
            <person name="Rusch D."/>
            <person name="Podicherti R."/>
            <person name="Tsui H.-C.T."/>
            <person name="Winkler M.E."/>
        </authorList>
    </citation>
    <scope>NUCLEOTIDE SEQUENCE</scope>
</reference>
<accession>A0A381Z1C3</accession>
<evidence type="ECO:0000256" key="2">
    <source>
        <dbReference type="ARBA" id="ARBA00009789"/>
    </source>
</evidence>
<sequence>MSVWTIVVAAGRGDRFGGDKQVADLSGRPVLARSVATAAKVSDGVVVVAASDRRAAVTDLLVGIEGVVEVVAGGPTRASSVRAGLVAVPDEATVVLVHDGARPLASVELFRRVASGVGEGVDAVVPGVAVSDSLRAVTGGALDREEVIAVQTPQAFSAWALRDAHRLGGEASDDASLVEAAGGTVVVVEGEATNAKITVPLDLVVAELSLGSVRPDHGGGMVVGG</sequence>
<keyword evidence="5" id="KW-0548">Nucleotidyltransferase</keyword>
<comment type="pathway">
    <text evidence="1">Isoprenoid biosynthesis; isopentenyl diphosphate biosynthesis via DXP pathway; isopentenyl diphosphate from 1-deoxy-D-xylulose 5-phosphate: step 2/6.</text>
</comment>
<protein>
    <recommendedName>
        <fullName evidence="3">2-C-methyl-D-erythritol 4-phosphate cytidylyltransferase</fullName>
        <ecNumber evidence="3">2.7.7.60</ecNumber>
    </recommendedName>
</protein>
<keyword evidence="6" id="KW-0414">Isoprene biosynthesis</keyword>
<evidence type="ECO:0000256" key="5">
    <source>
        <dbReference type="ARBA" id="ARBA00022695"/>
    </source>
</evidence>
<name>A0A381Z1C3_9ZZZZ</name>
<keyword evidence="4" id="KW-0808">Transferase</keyword>
<dbReference type="InterPro" id="IPR018294">
    <property type="entry name" value="ISPD_synthase_CS"/>
</dbReference>
<dbReference type="UniPathway" id="UPA00056">
    <property type="reaction ID" value="UER00093"/>
</dbReference>
<comment type="similarity">
    <text evidence="2">Belongs to the IspD/TarI cytidylyltransferase family. IspD subfamily.</text>
</comment>
<evidence type="ECO:0000256" key="6">
    <source>
        <dbReference type="ARBA" id="ARBA00023229"/>
    </source>
</evidence>
<proteinExistence type="inferred from homology"/>
<dbReference type="GO" id="GO:0050518">
    <property type="term" value="F:2-C-methyl-D-erythritol 4-phosphate cytidylyltransferase activity"/>
    <property type="evidence" value="ECO:0007669"/>
    <property type="project" value="UniProtKB-EC"/>
</dbReference>
<dbReference type="InterPro" id="IPR001228">
    <property type="entry name" value="IspD"/>
</dbReference>
<organism evidence="7">
    <name type="scientific">marine metagenome</name>
    <dbReference type="NCBI Taxonomy" id="408172"/>
    <lineage>
        <taxon>unclassified sequences</taxon>
        <taxon>metagenomes</taxon>
        <taxon>ecological metagenomes</taxon>
    </lineage>
</organism>